<gene>
    <name evidence="2" type="ORF">IAA98_08980</name>
</gene>
<evidence type="ECO:0008006" key="4">
    <source>
        <dbReference type="Google" id="ProtNLM"/>
    </source>
</evidence>
<proteinExistence type="predicted"/>
<name>A0A9D1KMH7_9ACTN</name>
<comment type="caution">
    <text evidence="2">The sequence shown here is derived from an EMBL/GenBank/DDBJ whole genome shotgun (WGS) entry which is preliminary data.</text>
</comment>
<dbReference type="SUPFAM" id="SSF52980">
    <property type="entry name" value="Restriction endonuclease-like"/>
    <property type="match status" value="1"/>
</dbReference>
<reference evidence="2" key="2">
    <citation type="journal article" date="2021" name="PeerJ">
        <title>Extensive microbial diversity within the chicken gut microbiome revealed by metagenomics and culture.</title>
        <authorList>
            <person name="Gilroy R."/>
            <person name="Ravi A."/>
            <person name="Getino M."/>
            <person name="Pursley I."/>
            <person name="Horton D.L."/>
            <person name="Alikhan N.F."/>
            <person name="Baker D."/>
            <person name="Gharbi K."/>
            <person name="Hall N."/>
            <person name="Watson M."/>
            <person name="Adriaenssens E.M."/>
            <person name="Foster-Nyarko E."/>
            <person name="Jarju S."/>
            <person name="Secka A."/>
            <person name="Antonio M."/>
            <person name="Oren A."/>
            <person name="Chaudhuri R.R."/>
            <person name="La Ragione R."/>
            <person name="Hildebrand F."/>
            <person name="Pallen M.J."/>
        </authorList>
    </citation>
    <scope>NUCLEOTIDE SEQUENCE</scope>
    <source>
        <strain evidence="2">ChiGjej1B1-24693</strain>
    </source>
</reference>
<evidence type="ECO:0000313" key="2">
    <source>
        <dbReference type="EMBL" id="HIT75705.1"/>
    </source>
</evidence>
<feature type="region of interest" description="Disordered" evidence="1">
    <location>
        <begin position="301"/>
        <end position="320"/>
    </location>
</feature>
<sequence>MDVIERGQLLADGWTDAEIQRLIRQEKLTRLAHGRYSDLDLAVMSPEERHGLVAVARWSCFTSPNVVLSHVSAAVLHGLPVIRGQLAKVCLTRSDTGGARTTKKVRVKASHLDVRDRVEIDGVPVTSVARTLIDLGRHHGTVATVIAADHALRHELVEADEVIATVLRMGTAPGLPTARRALVQADGRAESVGESRQHLVLRPAFPTYASQVNVFDERGTLTGRVDGALLEAGVVVEFDGFAKYERYRRQGESIGGAVAREKKREDRLRALGWLVIRFTWDELADPAAMIAKVRRAVAQRAGQPRPAGTTAVAPPRQIRF</sequence>
<protein>
    <recommendedName>
        <fullName evidence="4">DUF559 domain-containing protein</fullName>
    </recommendedName>
</protein>
<reference evidence="2" key="1">
    <citation type="submission" date="2020-10" db="EMBL/GenBank/DDBJ databases">
        <authorList>
            <person name="Gilroy R."/>
        </authorList>
    </citation>
    <scope>NUCLEOTIDE SEQUENCE</scope>
    <source>
        <strain evidence="2">ChiGjej1B1-24693</strain>
    </source>
</reference>
<accession>A0A9D1KMH7</accession>
<evidence type="ECO:0000313" key="3">
    <source>
        <dbReference type="Proteomes" id="UP000886842"/>
    </source>
</evidence>
<dbReference type="Proteomes" id="UP000886842">
    <property type="component" value="Unassembled WGS sequence"/>
</dbReference>
<dbReference type="InterPro" id="IPR011335">
    <property type="entry name" value="Restrct_endonuc-II-like"/>
</dbReference>
<dbReference type="EMBL" id="DVLP01000270">
    <property type="protein sequence ID" value="HIT75705.1"/>
    <property type="molecule type" value="Genomic_DNA"/>
</dbReference>
<dbReference type="AlphaFoldDB" id="A0A9D1KMH7"/>
<evidence type="ECO:0000256" key="1">
    <source>
        <dbReference type="SAM" id="MobiDB-lite"/>
    </source>
</evidence>
<organism evidence="2 3">
    <name type="scientific">Candidatus Avipropionibacterium avicola</name>
    <dbReference type="NCBI Taxonomy" id="2840701"/>
    <lineage>
        <taxon>Bacteria</taxon>
        <taxon>Bacillati</taxon>
        <taxon>Actinomycetota</taxon>
        <taxon>Actinomycetes</taxon>
        <taxon>Propionibacteriales</taxon>
        <taxon>Propionibacteriaceae</taxon>
        <taxon>Propionibacteriaceae incertae sedis</taxon>
        <taxon>Candidatus Avipropionibacterium</taxon>
    </lineage>
</organism>